<sequence length="181" mass="20722">MASYFDELNIRTTRQQPQGYNIDTSDFMNTSTSARSTVPEEDHFMQVIRQVVHTFLLGGFRQQNSGDYVQEEFLDNLISQLLEESQASAKGPPPASDRFIKALPNIPPTAIASEEQCIICKDDLHTSTCITKMPCGHLYDKECLVPWLKLHNTCPMCRLSVESEEQVRQEEEEAQRDWMYA</sequence>
<dbReference type="AlphaFoldDB" id="A0A261XY06"/>
<dbReference type="Proteomes" id="UP000242875">
    <property type="component" value="Unassembled WGS sequence"/>
</dbReference>
<dbReference type="InterPro" id="IPR013083">
    <property type="entry name" value="Znf_RING/FYVE/PHD"/>
</dbReference>
<keyword evidence="7" id="KW-1185">Reference proteome</keyword>
<name>A0A261XY06_9FUNG</name>
<comment type="caution">
    <text evidence="6">The sequence shown here is derived from an EMBL/GenBank/DDBJ whole genome shotgun (WGS) entry which is preliminary data.</text>
</comment>
<dbReference type="Gene3D" id="3.30.40.10">
    <property type="entry name" value="Zinc/RING finger domain, C3HC4 (zinc finger)"/>
    <property type="match status" value="1"/>
</dbReference>
<accession>A0A261XY06</accession>
<evidence type="ECO:0000256" key="3">
    <source>
        <dbReference type="ARBA" id="ARBA00022833"/>
    </source>
</evidence>
<keyword evidence="3" id="KW-0862">Zinc</keyword>
<dbReference type="GO" id="GO:0008270">
    <property type="term" value="F:zinc ion binding"/>
    <property type="evidence" value="ECO:0007669"/>
    <property type="project" value="UniProtKB-KW"/>
</dbReference>
<dbReference type="PANTHER" id="PTHR15710">
    <property type="entry name" value="E3 UBIQUITIN-PROTEIN LIGASE PRAJA"/>
    <property type="match status" value="1"/>
</dbReference>
<keyword evidence="2 4" id="KW-0863">Zinc-finger</keyword>
<dbReference type="OrthoDB" id="8062037at2759"/>
<dbReference type="PROSITE" id="PS50089">
    <property type="entry name" value="ZF_RING_2"/>
    <property type="match status" value="1"/>
</dbReference>
<dbReference type="SUPFAM" id="SSF57850">
    <property type="entry name" value="RING/U-box"/>
    <property type="match status" value="1"/>
</dbReference>
<reference evidence="6 7" key="1">
    <citation type="journal article" date="2017" name="Mycologia">
        <title>Bifiguratus adelaidae, gen. et sp. nov., a new member of Mucoromycotina in endophytic and soil-dwelling habitats.</title>
        <authorList>
            <person name="Torres-Cruz T.J."/>
            <person name="Billingsley Tobias T.L."/>
            <person name="Almatruk M."/>
            <person name="Hesse C."/>
            <person name="Kuske C.R."/>
            <person name="Desiro A."/>
            <person name="Benucci G.M."/>
            <person name="Bonito G."/>
            <person name="Stajich J.E."/>
            <person name="Dunlap C."/>
            <person name="Arnold A.E."/>
            <person name="Porras-Alfaro A."/>
        </authorList>
    </citation>
    <scope>NUCLEOTIDE SEQUENCE [LARGE SCALE GENOMIC DNA]</scope>
    <source>
        <strain evidence="6 7">AZ0501</strain>
    </source>
</reference>
<evidence type="ECO:0000259" key="5">
    <source>
        <dbReference type="PROSITE" id="PS50089"/>
    </source>
</evidence>
<evidence type="ECO:0000313" key="6">
    <source>
        <dbReference type="EMBL" id="OZJ03114.1"/>
    </source>
</evidence>
<organism evidence="6 7">
    <name type="scientific">Bifiguratus adelaidae</name>
    <dbReference type="NCBI Taxonomy" id="1938954"/>
    <lineage>
        <taxon>Eukaryota</taxon>
        <taxon>Fungi</taxon>
        <taxon>Fungi incertae sedis</taxon>
        <taxon>Mucoromycota</taxon>
        <taxon>Mucoromycotina</taxon>
        <taxon>Endogonomycetes</taxon>
        <taxon>Endogonales</taxon>
        <taxon>Endogonales incertae sedis</taxon>
        <taxon>Bifiguratus</taxon>
    </lineage>
</organism>
<dbReference type="GO" id="GO:0016567">
    <property type="term" value="P:protein ubiquitination"/>
    <property type="evidence" value="ECO:0007669"/>
    <property type="project" value="TreeGrafter"/>
</dbReference>
<evidence type="ECO:0000256" key="2">
    <source>
        <dbReference type="ARBA" id="ARBA00022771"/>
    </source>
</evidence>
<dbReference type="EMBL" id="MVBO01000104">
    <property type="protein sequence ID" value="OZJ03114.1"/>
    <property type="molecule type" value="Genomic_DNA"/>
</dbReference>
<gene>
    <name evidence="6" type="ORF">BZG36_03373</name>
</gene>
<dbReference type="InterPro" id="IPR001841">
    <property type="entry name" value="Znf_RING"/>
</dbReference>
<proteinExistence type="predicted"/>
<dbReference type="PANTHER" id="PTHR15710:SF243">
    <property type="entry name" value="E3 UBIQUITIN-PROTEIN LIGASE PRAJA-2 ISOFORM X1"/>
    <property type="match status" value="1"/>
</dbReference>
<dbReference type="GO" id="GO:0005737">
    <property type="term" value="C:cytoplasm"/>
    <property type="evidence" value="ECO:0007669"/>
    <property type="project" value="TreeGrafter"/>
</dbReference>
<keyword evidence="1" id="KW-0479">Metal-binding</keyword>
<dbReference type="GO" id="GO:0061630">
    <property type="term" value="F:ubiquitin protein ligase activity"/>
    <property type="evidence" value="ECO:0007669"/>
    <property type="project" value="TreeGrafter"/>
</dbReference>
<evidence type="ECO:0000313" key="7">
    <source>
        <dbReference type="Proteomes" id="UP000242875"/>
    </source>
</evidence>
<feature type="domain" description="RING-type" evidence="5">
    <location>
        <begin position="117"/>
        <end position="158"/>
    </location>
</feature>
<dbReference type="SMART" id="SM00184">
    <property type="entry name" value="RING"/>
    <property type="match status" value="1"/>
</dbReference>
<evidence type="ECO:0000256" key="1">
    <source>
        <dbReference type="ARBA" id="ARBA00022723"/>
    </source>
</evidence>
<evidence type="ECO:0000256" key="4">
    <source>
        <dbReference type="PROSITE-ProRule" id="PRU00175"/>
    </source>
</evidence>
<dbReference type="Pfam" id="PF13639">
    <property type="entry name" value="zf-RING_2"/>
    <property type="match status" value="1"/>
</dbReference>
<protein>
    <recommendedName>
        <fullName evidence="5">RING-type domain-containing protein</fullName>
    </recommendedName>
</protein>